<protein>
    <submittedName>
        <fullName evidence="1">Uncharacterized protein</fullName>
    </submittedName>
</protein>
<organism evidence="1">
    <name type="scientific">marine sediment metagenome</name>
    <dbReference type="NCBI Taxonomy" id="412755"/>
    <lineage>
        <taxon>unclassified sequences</taxon>
        <taxon>metagenomes</taxon>
        <taxon>ecological metagenomes</taxon>
    </lineage>
</organism>
<feature type="non-terminal residue" evidence="1">
    <location>
        <position position="74"/>
    </location>
</feature>
<comment type="caution">
    <text evidence="1">The sequence shown here is derived from an EMBL/GenBank/DDBJ whole genome shotgun (WGS) entry which is preliminary data.</text>
</comment>
<accession>X1W199</accession>
<reference evidence="1" key="1">
    <citation type="journal article" date="2014" name="Front. Microbiol.">
        <title>High frequency of phylogenetically diverse reductive dehalogenase-homologous genes in deep subseafloor sedimentary metagenomes.</title>
        <authorList>
            <person name="Kawai M."/>
            <person name="Futagami T."/>
            <person name="Toyoda A."/>
            <person name="Takaki Y."/>
            <person name="Nishi S."/>
            <person name="Hori S."/>
            <person name="Arai W."/>
            <person name="Tsubouchi T."/>
            <person name="Morono Y."/>
            <person name="Uchiyama I."/>
            <person name="Ito T."/>
            <person name="Fujiyama A."/>
            <person name="Inagaki F."/>
            <person name="Takami H."/>
        </authorList>
    </citation>
    <scope>NUCLEOTIDE SEQUENCE</scope>
    <source>
        <strain evidence="1">Expedition CK06-06</strain>
    </source>
</reference>
<dbReference type="AlphaFoldDB" id="X1W199"/>
<sequence>MIILERGTIAQQGVGKPDYTREIFAGQERAGIALKYNQRFRVFASEWISFEAEHPFFTPPIIYTIPAGGKRHMR</sequence>
<dbReference type="EMBL" id="BARW01039613">
    <property type="protein sequence ID" value="GAJ21585.1"/>
    <property type="molecule type" value="Genomic_DNA"/>
</dbReference>
<gene>
    <name evidence="1" type="ORF">S12H4_60258</name>
</gene>
<proteinExistence type="predicted"/>
<evidence type="ECO:0000313" key="1">
    <source>
        <dbReference type="EMBL" id="GAJ21585.1"/>
    </source>
</evidence>
<name>X1W199_9ZZZZ</name>